<dbReference type="PROSITE" id="PS50975">
    <property type="entry name" value="ATP_GRASP"/>
    <property type="match status" value="1"/>
</dbReference>
<comment type="caution">
    <text evidence="3">The sequence shown here is derived from an EMBL/GenBank/DDBJ whole genome shotgun (WGS) entry which is preliminary data.</text>
</comment>
<keyword evidence="4" id="KW-1185">Reference proteome</keyword>
<feature type="domain" description="ATP-grasp" evidence="2">
    <location>
        <begin position="127"/>
        <end position="329"/>
    </location>
</feature>
<accession>A0A1L8STA8</accession>
<reference evidence="3 4" key="1">
    <citation type="submission" date="2014-12" db="EMBL/GenBank/DDBJ databases">
        <title>Draft genome sequences of 29 type strains of Enterococci.</title>
        <authorList>
            <person name="Zhong Z."/>
            <person name="Sun Z."/>
            <person name="Liu W."/>
            <person name="Zhang W."/>
            <person name="Zhang H."/>
        </authorList>
    </citation>
    <scope>NUCLEOTIDE SEQUENCE [LARGE SCALE GENOMIC DNA]</scope>
    <source>
        <strain evidence="3 4">DSM 22802</strain>
    </source>
</reference>
<keyword evidence="1" id="KW-0067">ATP-binding</keyword>
<sequence>MNENQKFVPILLGSDINVYGMARSFHEAYGIVSEAYAGLQLAPTKYSKIVNVHVVPGFDKDPAFMEQMRELGKNTYNDPATKYLLIACGDGYAELVSQHKEELSEWFICPYIEFDLLQRLISKVSFYEICEKYELPYPNTFIIREEMLEAGKLKQNLPFDFPVALKPANSVEWLSVDFEGRKKAFILDTRDEFDVIIERIYQAGYTSEMIAQDFIPGDDSNMRVLNAYVDQNHQVRMMCLGHPLLEDPSPEAIGNYVAIMPEYNEKIYQTIKGFLERINYTGFANFDMKYDPRDGEYKLFEINLRQGRSSFFVTLNGFNLAQYVTEDRVFEQPFETTIYGKAESATSMLWMGVPKGVFEKFARNNDDKEKALALIKNKQWGTTVFYKKDMSFMRWVLMKYMFSKYKGRFDLFFKEKEG</sequence>
<proteinExistence type="predicted"/>
<organism evidence="3 4">
    <name type="scientific">Enterococcus devriesei</name>
    <dbReference type="NCBI Taxonomy" id="319970"/>
    <lineage>
        <taxon>Bacteria</taxon>
        <taxon>Bacillati</taxon>
        <taxon>Bacillota</taxon>
        <taxon>Bacilli</taxon>
        <taxon>Lactobacillales</taxon>
        <taxon>Enterococcaceae</taxon>
        <taxon>Enterococcus</taxon>
    </lineage>
</organism>
<dbReference type="GO" id="GO:0005524">
    <property type="term" value="F:ATP binding"/>
    <property type="evidence" value="ECO:0007669"/>
    <property type="project" value="UniProtKB-UniRule"/>
</dbReference>
<dbReference type="EMBL" id="JXKM01000008">
    <property type="protein sequence ID" value="OJG35208.1"/>
    <property type="molecule type" value="Genomic_DNA"/>
</dbReference>
<gene>
    <name evidence="3" type="ORF">RV00_GL003039</name>
</gene>
<evidence type="ECO:0000256" key="1">
    <source>
        <dbReference type="PROSITE-ProRule" id="PRU00409"/>
    </source>
</evidence>
<dbReference type="STRING" id="319970.RV00_GL003039"/>
<evidence type="ECO:0000259" key="2">
    <source>
        <dbReference type="PROSITE" id="PS50975"/>
    </source>
</evidence>
<dbReference type="RefSeq" id="WP_071862795.1">
    <property type="nucleotide sequence ID" value="NZ_JBHLVS010000012.1"/>
</dbReference>
<keyword evidence="1" id="KW-0547">Nucleotide-binding</keyword>
<name>A0A1L8STA8_9ENTE</name>
<dbReference type="Gene3D" id="3.30.470.20">
    <property type="entry name" value="ATP-grasp fold, B domain"/>
    <property type="match status" value="1"/>
</dbReference>
<protein>
    <submittedName>
        <fullName evidence="3">ATP-grasp protein</fullName>
    </submittedName>
</protein>
<dbReference type="OrthoDB" id="5420347at2"/>
<evidence type="ECO:0000313" key="3">
    <source>
        <dbReference type="EMBL" id="OJG35208.1"/>
    </source>
</evidence>
<dbReference type="AlphaFoldDB" id="A0A1L8STA8"/>
<dbReference type="GO" id="GO:0046872">
    <property type="term" value="F:metal ion binding"/>
    <property type="evidence" value="ECO:0007669"/>
    <property type="project" value="InterPro"/>
</dbReference>
<dbReference type="SUPFAM" id="SSF56059">
    <property type="entry name" value="Glutathione synthetase ATP-binding domain-like"/>
    <property type="match status" value="1"/>
</dbReference>
<evidence type="ECO:0000313" key="4">
    <source>
        <dbReference type="Proteomes" id="UP000183700"/>
    </source>
</evidence>
<dbReference type="Proteomes" id="UP000183700">
    <property type="component" value="Unassembled WGS sequence"/>
</dbReference>
<dbReference type="InterPro" id="IPR011761">
    <property type="entry name" value="ATP-grasp"/>
</dbReference>